<comment type="caution">
    <text evidence="2">The sequence shown here is derived from an EMBL/GenBank/DDBJ whole genome shotgun (WGS) entry which is preliminary data.</text>
</comment>
<keyword evidence="3" id="KW-1185">Reference proteome</keyword>
<protein>
    <recommendedName>
        <fullName evidence="4">Permease</fullName>
    </recommendedName>
</protein>
<keyword evidence="1" id="KW-0812">Transmembrane</keyword>
<gene>
    <name evidence="2" type="ORF">HHH54_07435</name>
</gene>
<keyword evidence="1" id="KW-0472">Membrane</keyword>
<dbReference type="EMBL" id="JABANU010000017">
    <property type="protein sequence ID" value="MBI5975436.1"/>
    <property type="molecule type" value="Genomic_DNA"/>
</dbReference>
<sequence length="107" mass="12874">MSILDLPHYLIYSIIIMILFTVFSSLLLNKWFSTAILSFIILGILAFILPNFYNITYEPLLGYAAFVAILSLILSGLLWFFTRNWRKKRRLKKLEKNRMYYRDYDEY</sequence>
<evidence type="ECO:0008006" key="4">
    <source>
        <dbReference type="Google" id="ProtNLM"/>
    </source>
</evidence>
<feature type="transmembrane region" description="Helical" evidence="1">
    <location>
        <begin position="6"/>
        <end position="28"/>
    </location>
</feature>
<evidence type="ECO:0000256" key="1">
    <source>
        <dbReference type="SAM" id="Phobius"/>
    </source>
</evidence>
<accession>A0ABS0T9M9</accession>
<evidence type="ECO:0000313" key="3">
    <source>
        <dbReference type="Proteomes" id="UP000751852"/>
    </source>
</evidence>
<feature type="transmembrane region" description="Helical" evidence="1">
    <location>
        <begin position="60"/>
        <end position="82"/>
    </location>
</feature>
<name>A0ABS0T9M9_9STAP</name>
<feature type="transmembrane region" description="Helical" evidence="1">
    <location>
        <begin position="35"/>
        <end position="54"/>
    </location>
</feature>
<keyword evidence="1" id="KW-1133">Transmembrane helix</keyword>
<dbReference type="Proteomes" id="UP000751852">
    <property type="component" value="Unassembled WGS sequence"/>
</dbReference>
<evidence type="ECO:0000313" key="2">
    <source>
        <dbReference type="EMBL" id="MBI5975436.1"/>
    </source>
</evidence>
<organism evidence="2 3">
    <name type="scientific">Staphylococcus canis</name>
    <dbReference type="NCBI Taxonomy" id="2724942"/>
    <lineage>
        <taxon>Bacteria</taxon>
        <taxon>Bacillati</taxon>
        <taxon>Bacillota</taxon>
        <taxon>Bacilli</taxon>
        <taxon>Bacillales</taxon>
        <taxon>Staphylococcaceae</taxon>
        <taxon>Staphylococcus</taxon>
    </lineage>
</organism>
<proteinExistence type="predicted"/>
<dbReference type="RefSeq" id="WP_232796284.1">
    <property type="nucleotide sequence ID" value="NZ_JABANU010000017.1"/>
</dbReference>
<reference evidence="2 3" key="1">
    <citation type="submission" date="2020-04" db="EMBL/GenBank/DDBJ databases">
        <title>Staphylococcus species from domestic dog.</title>
        <authorList>
            <person name="Paterson G.K."/>
        </authorList>
    </citation>
    <scope>NUCLEOTIDE SEQUENCE [LARGE SCALE GENOMIC DNA]</scope>
    <source>
        <strain evidence="2 3">H16/1A</strain>
    </source>
</reference>